<comment type="caution">
    <text evidence="2">The sequence shown here is derived from an EMBL/GenBank/DDBJ whole genome shotgun (WGS) entry which is preliminary data.</text>
</comment>
<evidence type="ECO:0000313" key="3">
    <source>
        <dbReference type="Proteomes" id="UP000195947"/>
    </source>
</evidence>
<gene>
    <name evidence="2" type="ORF">SAMN04488507_10101</name>
    <name evidence="1" type="ORF">TFLO_374</name>
</gene>
<dbReference type="Proteomes" id="UP000195947">
    <property type="component" value="Unassembled WGS sequence"/>
</dbReference>
<evidence type="ECO:0000313" key="4">
    <source>
        <dbReference type="Proteomes" id="UP000199686"/>
    </source>
</evidence>
<sequence>MTKYRIPLMVQQHFDQMINTMEMLESAKFATLIIIPKILVQKEKQFTISWSNQIFQEGVNAKNFSAIDSYQKVLTNRSFQILLFDNSVIRCSLQFKDDILVTQNFSWIPCPLSFDSYQNSIEFEPELISEEIMDEKYDKNRILMRSTVRFDYDSSHDAPDHPSSHMHFQNSETRINTDQPMCFNTFVKHVIETYYPKSYYVKKNIVPEEVYDLLSLDKWQGLSFKTFTDRKKKIQYLSGNKYSLDILVMG</sequence>
<proteinExistence type="predicted"/>
<name>A0AB38BGZ3_9LACT</name>
<dbReference type="EMBL" id="FOQC01000010">
    <property type="protein sequence ID" value="SFH70050.1"/>
    <property type="molecule type" value="Genomic_DNA"/>
</dbReference>
<reference evidence="1 3" key="1">
    <citation type="submission" date="2016-02" db="EMBL/GenBank/DDBJ databases">
        <authorList>
            <person name="Strepis N."/>
        </authorList>
    </citation>
    <scope>NUCLEOTIDE SEQUENCE [LARGE SCALE GENOMIC DNA]</scope>
    <source>
        <strain evidence="1">Trichococcus flocculiformis</strain>
    </source>
</reference>
<dbReference type="RefSeq" id="WP_086988107.1">
    <property type="nucleotide sequence ID" value="NZ_FJMZ01000003.1"/>
</dbReference>
<accession>A0AB38BGZ3</accession>
<dbReference type="AlphaFoldDB" id="A0AB38BGZ3"/>
<dbReference type="InterPro" id="IPR018742">
    <property type="entry name" value="DUF2290"/>
</dbReference>
<organism evidence="2 4">
    <name type="scientific">Trichococcus flocculiformis</name>
    <dbReference type="NCBI Taxonomy" id="82803"/>
    <lineage>
        <taxon>Bacteria</taxon>
        <taxon>Bacillati</taxon>
        <taxon>Bacillota</taxon>
        <taxon>Bacilli</taxon>
        <taxon>Lactobacillales</taxon>
        <taxon>Carnobacteriaceae</taxon>
        <taxon>Trichococcus</taxon>
    </lineage>
</organism>
<dbReference type="Pfam" id="PF10053">
    <property type="entry name" value="DUF2290"/>
    <property type="match status" value="1"/>
</dbReference>
<evidence type="ECO:0000313" key="2">
    <source>
        <dbReference type="EMBL" id="SFH70050.1"/>
    </source>
</evidence>
<reference evidence="2 4" key="2">
    <citation type="submission" date="2016-10" db="EMBL/GenBank/DDBJ databases">
        <authorList>
            <person name="Varghese N."/>
            <person name="Submissions S."/>
        </authorList>
    </citation>
    <scope>NUCLEOTIDE SEQUENCE [LARGE SCALE GENOMIC DNA]</scope>
    <source>
        <strain evidence="2 4">DSM 2094</strain>
    </source>
</reference>
<keyword evidence="3" id="KW-1185">Reference proteome</keyword>
<protein>
    <submittedName>
        <fullName evidence="2">Uncharacterized conserved protein</fullName>
    </submittedName>
</protein>
<evidence type="ECO:0000313" key="1">
    <source>
        <dbReference type="EMBL" id="CZQ83296.1"/>
    </source>
</evidence>
<dbReference type="Proteomes" id="UP000199686">
    <property type="component" value="Unassembled WGS sequence"/>
</dbReference>
<dbReference type="EMBL" id="FJMZ01000003">
    <property type="protein sequence ID" value="CZQ83296.1"/>
    <property type="molecule type" value="Genomic_DNA"/>
</dbReference>